<evidence type="ECO:0000313" key="3">
    <source>
        <dbReference type="Proteomes" id="UP000501379"/>
    </source>
</evidence>
<dbReference type="Proteomes" id="UP000501379">
    <property type="component" value="Chromosome"/>
</dbReference>
<dbReference type="Pfam" id="PF04338">
    <property type="entry name" value="DUF481"/>
    <property type="match status" value="1"/>
</dbReference>
<sequence>MTVSRSLLCLALSAISTPLIADTVWLKNGDKLTGTIELVDGGKLLLKTDYAGSITLDLHKVATLESERELLVKQDDFTGERAKSLKPAGEGQVELVNGEAPKVVALASIAQILPPKPLVQDLLWTGRVDFSADYKSAENDVKDYDIDLATQARHGAWRHSFGAEYDHEIKDDEKKTDRVELDYDLDRFLTKQFFWQGQLKYTHDRMDDLQTQRTVGTGPGYQFWDDALGAFSMAGLLNRNDFVFANGESEHFNSAAMEWDYTRKLIGNNIELYSQGELGAPFIDEVDYIIDTEAGVRYKLNSWAALSLKAEWDKVVSENGDTDERRYMLGLGVGW</sequence>
<dbReference type="RefSeq" id="WP_173209227.1">
    <property type="nucleotide sequence ID" value="NZ_CP053697.2"/>
</dbReference>
<protein>
    <submittedName>
        <fullName evidence="2">DUF481 domain-containing protein</fullName>
    </submittedName>
</protein>
<feature type="signal peptide" evidence="1">
    <location>
        <begin position="1"/>
        <end position="21"/>
    </location>
</feature>
<dbReference type="EMBL" id="CP053697">
    <property type="protein sequence ID" value="QKE64378.1"/>
    <property type="molecule type" value="Genomic_DNA"/>
</dbReference>
<evidence type="ECO:0000313" key="2">
    <source>
        <dbReference type="EMBL" id="QKE64378.1"/>
    </source>
</evidence>
<name>A0A6M8FU59_9GAMM</name>
<dbReference type="KEGG" id="pcam:HNE05_13795"/>
<evidence type="ECO:0000256" key="1">
    <source>
        <dbReference type="SAM" id="SignalP"/>
    </source>
</evidence>
<feature type="chain" id="PRO_5027104020" evidence="1">
    <location>
        <begin position="22"/>
        <end position="335"/>
    </location>
</feature>
<dbReference type="InterPro" id="IPR007433">
    <property type="entry name" value="DUF481"/>
</dbReference>
<keyword evidence="3" id="KW-1185">Reference proteome</keyword>
<gene>
    <name evidence="2" type="ORF">HNE05_13795</name>
</gene>
<dbReference type="AlphaFoldDB" id="A0A6M8FU59"/>
<organism evidence="2 3">
    <name type="scientific">Aquipseudomonas campi</name>
    <dbReference type="NCBI Taxonomy" id="2731681"/>
    <lineage>
        <taxon>Bacteria</taxon>
        <taxon>Pseudomonadati</taxon>
        <taxon>Pseudomonadota</taxon>
        <taxon>Gammaproteobacteria</taxon>
        <taxon>Pseudomonadales</taxon>
        <taxon>Pseudomonadaceae</taxon>
        <taxon>Aquipseudomonas</taxon>
    </lineage>
</organism>
<proteinExistence type="predicted"/>
<accession>A0A6M8FU59</accession>
<reference evidence="2" key="1">
    <citation type="submission" date="2020-07" db="EMBL/GenBank/DDBJ databases">
        <title>Nitrate ammonifying Pseudomonas campi sp. nov. isolated from German agricultural grassland.</title>
        <authorList>
            <person name="Timsy T."/>
            <person name="Ulrich A."/>
            <person name="Spanner T."/>
            <person name="Foesel B."/>
            <person name="Kolb S."/>
            <person name="Horn M.A."/>
            <person name="Behrendt U."/>
        </authorList>
    </citation>
    <scope>NUCLEOTIDE SEQUENCE</scope>
    <source>
        <strain evidence="2">S1-A32-2</strain>
    </source>
</reference>
<keyword evidence="1" id="KW-0732">Signal</keyword>